<dbReference type="EMBL" id="JACOPQ010000001">
    <property type="protein sequence ID" value="MBC5735429.1"/>
    <property type="molecule type" value="Genomic_DNA"/>
</dbReference>
<evidence type="ECO:0000313" key="1">
    <source>
        <dbReference type="EMBL" id="MBC5735429.1"/>
    </source>
</evidence>
<proteinExistence type="predicted"/>
<name>A0A8J6JHN8_9FIRM</name>
<keyword evidence="2" id="KW-1185">Reference proteome</keyword>
<accession>A0A8J6JHN8</accession>
<sequence>MKQVSLSESELRRRRAWLARLAEEHPGQSATDPDLPAEIRAAFSLSEEAGAAFYGSLSDEDLLDVLRRRAEELGRSPAQKEIYWVWRAYLRQRFGKWPYALTAAGLSKSAGSGGKSLARQEEERRQRAALLSEVRRAAAELGRVPHPKDLPQVCEGLRREYATWADVLAAAGVERVRTVHPVTDLDARCRAMLEMLKAQAVELGRAPLRSEVDETLRGTLVNRCGSWRNVLYQIGLEPVVHISPFSGAALDRSPGRTRPHSTALYDCYYRLLSPGPDTRRNLTLVEELARSLGRPPKRGEVPAQVRRQLQDACGSWANALYQLGLHTEPQGAGAPVQK</sequence>
<dbReference type="Proteomes" id="UP000607645">
    <property type="component" value="Unassembled WGS sequence"/>
</dbReference>
<dbReference type="InterPro" id="IPR041025">
    <property type="entry name" value="HNH_repeat"/>
</dbReference>
<evidence type="ECO:0000313" key="2">
    <source>
        <dbReference type="Proteomes" id="UP000607645"/>
    </source>
</evidence>
<dbReference type="RefSeq" id="WP_186918124.1">
    <property type="nucleotide sequence ID" value="NZ_JACOPQ010000001.1"/>
</dbReference>
<reference evidence="1" key="1">
    <citation type="submission" date="2020-08" db="EMBL/GenBank/DDBJ databases">
        <title>Genome public.</title>
        <authorList>
            <person name="Liu C."/>
            <person name="Sun Q."/>
        </authorList>
    </citation>
    <scope>NUCLEOTIDE SEQUENCE</scope>
    <source>
        <strain evidence="1">NSJ-52</strain>
    </source>
</reference>
<organism evidence="1 2">
    <name type="scientific">Lawsonibacter faecis</name>
    <dbReference type="NCBI Taxonomy" id="2763052"/>
    <lineage>
        <taxon>Bacteria</taxon>
        <taxon>Bacillati</taxon>
        <taxon>Bacillota</taxon>
        <taxon>Clostridia</taxon>
        <taxon>Eubacteriales</taxon>
        <taxon>Oscillospiraceae</taxon>
        <taxon>Lawsonibacter</taxon>
    </lineage>
</organism>
<dbReference type="AlphaFoldDB" id="A0A8J6JHN8"/>
<protein>
    <submittedName>
        <fullName evidence="1">Uncharacterized protein</fullName>
    </submittedName>
</protein>
<comment type="caution">
    <text evidence="1">The sequence shown here is derived from an EMBL/GenBank/DDBJ whole genome shotgun (WGS) entry which is preliminary data.</text>
</comment>
<dbReference type="Pfam" id="PF18780">
    <property type="entry name" value="HNH_repeat"/>
    <property type="match status" value="4"/>
</dbReference>
<gene>
    <name evidence="1" type="ORF">H8S62_00205</name>
</gene>